<name>A0A412ZEX2_9FIRM</name>
<dbReference type="EMBL" id="QRZM01000001">
    <property type="protein sequence ID" value="RGV78714.1"/>
    <property type="molecule type" value="Genomic_DNA"/>
</dbReference>
<sequence length="257" mass="29584">MKNEYGKNYYVVKADQVEKHFDDNGFSRTELLPGVYDGGIRSYKCFLKAGCKVSPELYKDKGVVILFGQGKGVLKDKEGEHAITELAFYVPDFDKDTYEIRAEEEMEFVINVIEFNQWDWEGFHAWHIGLPYFRLHSQCVPYVQDCKGPNTEARMVLCPKWFGRVLMGTTRADGEGTVEKGHPAVHQWNYCVGNSDFTMSVGYKDQNNMENVNHKAGDWSFIPAGADHDLVSEPGKEVYYVWFEHFTDEKKFAKPEN</sequence>
<evidence type="ECO:0008006" key="3">
    <source>
        <dbReference type="Google" id="ProtNLM"/>
    </source>
</evidence>
<gene>
    <name evidence="1" type="ORF">DWW02_02990</name>
</gene>
<proteinExistence type="predicted"/>
<organism evidence="1 2">
    <name type="scientific">Enterocloster bolteae</name>
    <dbReference type="NCBI Taxonomy" id="208479"/>
    <lineage>
        <taxon>Bacteria</taxon>
        <taxon>Bacillati</taxon>
        <taxon>Bacillota</taxon>
        <taxon>Clostridia</taxon>
        <taxon>Lachnospirales</taxon>
        <taxon>Lachnospiraceae</taxon>
        <taxon>Enterocloster</taxon>
    </lineage>
</organism>
<dbReference type="Proteomes" id="UP000284543">
    <property type="component" value="Unassembled WGS sequence"/>
</dbReference>
<protein>
    <recommendedName>
        <fullName evidence="3">Cupin domain-containing protein</fullName>
    </recommendedName>
</protein>
<evidence type="ECO:0000313" key="2">
    <source>
        <dbReference type="Proteomes" id="UP000284543"/>
    </source>
</evidence>
<reference evidence="1 2" key="1">
    <citation type="submission" date="2018-08" db="EMBL/GenBank/DDBJ databases">
        <title>A genome reference for cultivated species of the human gut microbiota.</title>
        <authorList>
            <person name="Zou Y."/>
            <person name="Xue W."/>
            <person name="Luo G."/>
        </authorList>
    </citation>
    <scope>NUCLEOTIDE SEQUENCE [LARGE SCALE GENOMIC DNA]</scope>
    <source>
        <strain evidence="1 2">AF14-18</strain>
    </source>
</reference>
<dbReference type="AlphaFoldDB" id="A0A412ZEX2"/>
<dbReference type="CDD" id="cd02208">
    <property type="entry name" value="cupin_RmlC-like"/>
    <property type="match status" value="1"/>
</dbReference>
<comment type="caution">
    <text evidence="1">The sequence shown here is derived from an EMBL/GenBank/DDBJ whole genome shotgun (WGS) entry which is preliminary data.</text>
</comment>
<evidence type="ECO:0000313" key="1">
    <source>
        <dbReference type="EMBL" id="RGV78714.1"/>
    </source>
</evidence>
<accession>A0A412ZEX2</accession>
<dbReference type="RefSeq" id="WP_002570176.1">
    <property type="nucleotide sequence ID" value="NZ_CAUHGS010000001.1"/>
</dbReference>